<comment type="caution">
    <text evidence="2">The sequence shown here is derived from an EMBL/GenBank/DDBJ whole genome shotgun (WGS) entry which is preliminary data.</text>
</comment>
<gene>
    <name evidence="2" type="ORF">GCM10023189_24360</name>
</gene>
<keyword evidence="1" id="KW-0732">Signal</keyword>
<accession>A0ABP8MXQ1</accession>
<evidence type="ECO:0008006" key="4">
    <source>
        <dbReference type="Google" id="ProtNLM"/>
    </source>
</evidence>
<sequence length="560" mass="62333">MKRFYRLCLLLSLVLFAQHSFSQAPLSASLKQIATQLKPVHGSSQSFEQSMTFDAARPYLISASVKETDKKGQATVSEYTFNLADIDPGSINFEAKKELMTLTLKTRSKMAFIGLKENGTQKNNTAQLVLYGTDADNARALVELFRKAVPQADAQFLADIKLPETYETLVKWISSNLDSAPGGSDGLQQSTELDKANPLLMKLVQKRSEKGKSIEQLYQFNAADLSPQRVTLDVDGSVILVKLENKDRFIRSQKNGQWEKNTDVAEVRCLTADKARRMQMAWQKLLPLASKQLDAQRAKYIQYASLNDGLKRVAAAVQPADDGTEHIEQQLTPTCLSTLSRKLSGRKSLGQTYRFYWSDLDGQNARVRSDGNAFVLAVPTKDKGKWITTTQNGQRGSYENTVEIRSNDLETIRFVPALLAKLTSECQKATAASLPAGRMTWVTDKINAVQDPKGQMTYQFQKVDNCNYTYTARQNGGKKSTELRWDINLADLNPLGVKINVSGSELAIDLATNGKDKLIKAYKDGQPTSYANQLSLLINDLEVARPMADIWQQSIAGCRR</sequence>
<evidence type="ECO:0000313" key="2">
    <source>
        <dbReference type="EMBL" id="GAA4455917.1"/>
    </source>
</evidence>
<proteinExistence type="predicted"/>
<feature type="signal peptide" evidence="1">
    <location>
        <begin position="1"/>
        <end position="24"/>
    </location>
</feature>
<evidence type="ECO:0000256" key="1">
    <source>
        <dbReference type="SAM" id="SignalP"/>
    </source>
</evidence>
<keyword evidence="3" id="KW-1185">Reference proteome</keyword>
<organism evidence="2 3">
    <name type="scientific">Nibrella saemangeumensis</name>
    <dbReference type="NCBI Taxonomy" id="1084526"/>
    <lineage>
        <taxon>Bacteria</taxon>
        <taxon>Pseudomonadati</taxon>
        <taxon>Bacteroidota</taxon>
        <taxon>Cytophagia</taxon>
        <taxon>Cytophagales</taxon>
        <taxon>Spirosomataceae</taxon>
        <taxon>Nibrella</taxon>
    </lineage>
</organism>
<protein>
    <recommendedName>
        <fullName evidence="4">DUF4412 domain-containing protein</fullName>
    </recommendedName>
</protein>
<dbReference type="EMBL" id="BAABHD010000027">
    <property type="protein sequence ID" value="GAA4455917.1"/>
    <property type="molecule type" value="Genomic_DNA"/>
</dbReference>
<dbReference type="Proteomes" id="UP001501175">
    <property type="component" value="Unassembled WGS sequence"/>
</dbReference>
<feature type="chain" id="PRO_5046421286" description="DUF4412 domain-containing protein" evidence="1">
    <location>
        <begin position="25"/>
        <end position="560"/>
    </location>
</feature>
<reference evidence="3" key="1">
    <citation type="journal article" date="2019" name="Int. J. Syst. Evol. Microbiol.">
        <title>The Global Catalogue of Microorganisms (GCM) 10K type strain sequencing project: providing services to taxonomists for standard genome sequencing and annotation.</title>
        <authorList>
            <consortium name="The Broad Institute Genomics Platform"/>
            <consortium name="The Broad Institute Genome Sequencing Center for Infectious Disease"/>
            <person name="Wu L."/>
            <person name="Ma J."/>
        </authorList>
    </citation>
    <scope>NUCLEOTIDE SEQUENCE [LARGE SCALE GENOMIC DNA]</scope>
    <source>
        <strain evidence="3">JCM 17927</strain>
    </source>
</reference>
<dbReference type="RefSeq" id="WP_345243834.1">
    <property type="nucleotide sequence ID" value="NZ_BAABHD010000027.1"/>
</dbReference>
<evidence type="ECO:0000313" key="3">
    <source>
        <dbReference type="Proteomes" id="UP001501175"/>
    </source>
</evidence>
<name>A0ABP8MXQ1_9BACT</name>